<dbReference type="SUPFAM" id="SSF52172">
    <property type="entry name" value="CheY-like"/>
    <property type="match status" value="1"/>
</dbReference>
<feature type="domain" description="Response regulatory" evidence="3">
    <location>
        <begin position="4"/>
        <end position="119"/>
    </location>
</feature>
<sequence length="133" mass="14774">MKCSILIVEDNFIIQMFLEEILLGCGEHTVKTANNAAKALLVLENFKPNVILMDIGIGPGLDGIEVAEIIKEKYHIPVVFLTGNSDQATIARAHKANPIHFIFKPIDEEKLLAEFSIIKEKLIALSFQLSPFT</sequence>
<dbReference type="PROSITE" id="PS50110">
    <property type="entry name" value="RESPONSE_REGULATORY"/>
    <property type="match status" value="1"/>
</dbReference>
<dbReference type="KEGG" id="cao:Celal_0202"/>
<keyword evidence="1 2" id="KW-0597">Phosphoprotein</keyword>
<dbReference type="SMART" id="SM00448">
    <property type="entry name" value="REC"/>
    <property type="match status" value="1"/>
</dbReference>
<dbReference type="PANTHER" id="PTHR44591">
    <property type="entry name" value="STRESS RESPONSE REGULATOR PROTEIN 1"/>
    <property type="match status" value="1"/>
</dbReference>
<dbReference type="InterPro" id="IPR001789">
    <property type="entry name" value="Sig_transdc_resp-reg_receiver"/>
</dbReference>
<dbReference type="InterPro" id="IPR011006">
    <property type="entry name" value="CheY-like_superfamily"/>
</dbReference>
<dbReference type="Pfam" id="PF00072">
    <property type="entry name" value="Response_reg"/>
    <property type="match status" value="1"/>
</dbReference>
<protein>
    <submittedName>
        <fullName evidence="4">Response regulator receiver protein</fullName>
    </submittedName>
</protein>
<dbReference type="OrthoDB" id="2962330at2"/>
<dbReference type="EMBL" id="CP002453">
    <property type="protein sequence ID" value="ADV47552.1"/>
    <property type="molecule type" value="Genomic_DNA"/>
</dbReference>
<feature type="modified residue" description="4-aspartylphosphate" evidence="2">
    <location>
        <position position="54"/>
    </location>
</feature>
<dbReference type="HOGENOM" id="CLU_000445_69_11_10"/>
<evidence type="ECO:0000313" key="5">
    <source>
        <dbReference type="Proteomes" id="UP000008634"/>
    </source>
</evidence>
<accession>E6X7V9</accession>
<keyword evidence="5" id="KW-1185">Reference proteome</keyword>
<dbReference type="STRING" id="688270.Celal_0202"/>
<name>E6X7V9_CELAD</name>
<evidence type="ECO:0000313" key="4">
    <source>
        <dbReference type="EMBL" id="ADV47552.1"/>
    </source>
</evidence>
<proteinExistence type="predicted"/>
<evidence type="ECO:0000256" key="1">
    <source>
        <dbReference type="ARBA" id="ARBA00022553"/>
    </source>
</evidence>
<reference evidence="4 5" key="1">
    <citation type="journal article" date="2010" name="Stand. Genomic Sci.">
        <title>Complete genome sequence of Cellulophaga algicola type strain (IC166).</title>
        <authorList>
            <person name="Abt B."/>
            <person name="Lu M."/>
            <person name="Misra M."/>
            <person name="Han C."/>
            <person name="Nolan M."/>
            <person name="Lucas S."/>
            <person name="Hammon N."/>
            <person name="Deshpande S."/>
            <person name="Cheng J.F."/>
            <person name="Tapia R."/>
            <person name="Goodwin L."/>
            <person name="Pitluck S."/>
            <person name="Liolios K."/>
            <person name="Pagani I."/>
            <person name="Ivanova N."/>
            <person name="Mavromatis K."/>
            <person name="Ovchinikova G."/>
            <person name="Pati A."/>
            <person name="Chen A."/>
            <person name="Palaniappan K."/>
            <person name="Land M."/>
            <person name="Hauser L."/>
            <person name="Chang Y.J."/>
            <person name="Jeffries C.D."/>
            <person name="Detter J.C."/>
            <person name="Brambilla E."/>
            <person name="Rohde M."/>
            <person name="Tindall B.J."/>
            <person name="Goker M."/>
            <person name="Woyke T."/>
            <person name="Bristow J."/>
            <person name="Eisen J.A."/>
            <person name="Markowitz V."/>
            <person name="Hugenholtz P."/>
            <person name="Kyrpides N.C."/>
            <person name="Klenk H.P."/>
            <person name="Lapidus A."/>
        </authorList>
    </citation>
    <scope>NUCLEOTIDE SEQUENCE [LARGE SCALE GENOMIC DNA]</scope>
    <source>
        <strain evidence="5">DSM 14237 / IC166 / ACAM 630</strain>
    </source>
</reference>
<organism evidence="4 5">
    <name type="scientific">Cellulophaga algicola (strain DSM 14237 / IC166 / ACAM 630)</name>
    <dbReference type="NCBI Taxonomy" id="688270"/>
    <lineage>
        <taxon>Bacteria</taxon>
        <taxon>Pseudomonadati</taxon>
        <taxon>Bacteroidota</taxon>
        <taxon>Flavobacteriia</taxon>
        <taxon>Flavobacteriales</taxon>
        <taxon>Flavobacteriaceae</taxon>
        <taxon>Cellulophaga</taxon>
    </lineage>
</organism>
<dbReference type="InterPro" id="IPR050595">
    <property type="entry name" value="Bact_response_regulator"/>
</dbReference>
<dbReference type="GO" id="GO:0000160">
    <property type="term" value="P:phosphorelay signal transduction system"/>
    <property type="evidence" value="ECO:0007669"/>
    <property type="project" value="InterPro"/>
</dbReference>
<dbReference type="Gene3D" id="3.40.50.2300">
    <property type="match status" value="1"/>
</dbReference>
<dbReference type="Proteomes" id="UP000008634">
    <property type="component" value="Chromosome"/>
</dbReference>
<evidence type="ECO:0000259" key="3">
    <source>
        <dbReference type="PROSITE" id="PS50110"/>
    </source>
</evidence>
<gene>
    <name evidence="4" type="ordered locus">Celal_0202</name>
</gene>
<dbReference type="AlphaFoldDB" id="E6X7V9"/>
<evidence type="ECO:0000256" key="2">
    <source>
        <dbReference type="PROSITE-ProRule" id="PRU00169"/>
    </source>
</evidence>
<dbReference type="eggNOG" id="COG0784">
    <property type="taxonomic scope" value="Bacteria"/>
</dbReference>
<dbReference type="PANTHER" id="PTHR44591:SF3">
    <property type="entry name" value="RESPONSE REGULATORY DOMAIN-CONTAINING PROTEIN"/>
    <property type="match status" value="1"/>
</dbReference>
<dbReference type="RefSeq" id="WP_013549051.1">
    <property type="nucleotide sequence ID" value="NC_014934.1"/>
</dbReference>